<name>A0A852C3B9_9PICI</name>
<comment type="caution">
    <text evidence="4">The sequence shown here is derived from an EMBL/GenBank/DDBJ whole genome shotgun (WGS) entry which is preliminary data.</text>
</comment>
<evidence type="ECO:0000313" key="4">
    <source>
        <dbReference type="EMBL" id="NXP74745.1"/>
    </source>
</evidence>
<feature type="region of interest" description="Disordered" evidence="2">
    <location>
        <begin position="149"/>
        <end position="174"/>
    </location>
</feature>
<dbReference type="GO" id="GO:0005813">
    <property type="term" value="C:centrosome"/>
    <property type="evidence" value="ECO:0007669"/>
    <property type="project" value="InterPro"/>
</dbReference>
<feature type="domain" description="Centrosome and spindle pole-associated protein 1 C-terminal" evidence="3">
    <location>
        <begin position="856"/>
        <end position="913"/>
    </location>
</feature>
<protein>
    <submittedName>
        <fullName evidence="4">CSPP1 protein</fullName>
    </submittedName>
</protein>
<dbReference type="AlphaFoldDB" id="A0A852C3B9"/>
<evidence type="ECO:0000259" key="3">
    <source>
        <dbReference type="Pfam" id="PF24578"/>
    </source>
</evidence>
<feature type="compositionally biased region" description="Polar residues" evidence="2">
    <location>
        <begin position="611"/>
        <end position="630"/>
    </location>
</feature>
<feature type="coiled-coil region" evidence="1">
    <location>
        <begin position="486"/>
        <end position="520"/>
    </location>
</feature>
<feature type="non-terminal residue" evidence="4">
    <location>
        <position position="915"/>
    </location>
</feature>
<organism evidence="4 5">
    <name type="scientific">Ramphastos sulfuratus</name>
    <dbReference type="NCBI Taxonomy" id="322582"/>
    <lineage>
        <taxon>Eukaryota</taxon>
        <taxon>Metazoa</taxon>
        <taxon>Chordata</taxon>
        <taxon>Craniata</taxon>
        <taxon>Vertebrata</taxon>
        <taxon>Euteleostomi</taxon>
        <taxon>Archelosauria</taxon>
        <taxon>Archosauria</taxon>
        <taxon>Dinosauria</taxon>
        <taxon>Saurischia</taxon>
        <taxon>Theropoda</taxon>
        <taxon>Coelurosauria</taxon>
        <taxon>Aves</taxon>
        <taxon>Neognathae</taxon>
        <taxon>Neoaves</taxon>
        <taxon>Telluraves</taxon>
        <taxon>Coraciimorphae</taxon>
        <taxon>Piciformes</taxon>
        <taxon>Ramphastidae</taxon>
        <taxon>Ramphastos</taxon>
    </lineage>
</organism>
<feature type="coiled-coil region" evidence="1">
    <location>
        <begin position="286"/>
        <end position="317"/>
    </location>
</feature>
<reference evidence="4" key="1">
    <citation type="submission" date="2019-09" db="EMBL/GenBank/DDBJ databases">
        <title>Bird 10,000 Genomes (B10K) Project - Family phase.</title>
        <authorList>
            <person name="Zhang G."/>
        </authorList>
    </citation>
    <scope>NUCLEOTIDE SEQUENCE</scope>
    <source>
        <strain evidence="4">B10K-DU-001-30</strain>
        <tissue evidence="4">Muscle</tissue>
    </source>
</reference>
<evidence type="ECO:0000256" key="2">
    <source>
        <dbReference type="SAM" id="MobiDB-lite"/>
    </source>
</evidence>
<dbReference type="EMBL" id="WBNM01017520">
    <property type="protein sequence ID" value="NXP74745.1"/>
    <property type="molecule type" value="Genomic_DNA"/>
</dbReference>
<feature type="compositionally biased region" description="Basic and acidic residues" evidence="2">
    <location>
        <begin position="631"/>
        <end position="732"/>
    </location>
</feature>
<dbReference type="GO" id="GO:0000922">
    <property type="term" value="C:spindle pole"/>
    <property type="evidence" value="ECO:0007669"/>
    <property type="project" value="InterPro"/>
</dbReference>
<feature type="region of interest" description="Disordered" evidence="2">
    <location>
        <begin position="344"/>
        <end position="374"/>
    </location>
</feature>
<feature type="region of interest" description="Disordered" evidence="2">
    <location>
        <begin position="431"/>
        <end position="481"/>
    </location>
</feature>
<accession>A0A852C3B9</accession>
<dbReference type="InterPro" id="IPR026708">
    <property type="entry name" value="CSPP1"/>
</dbReference>
<dbReference type="GO" id="GO:0005874">
    <property type="term" value="C:microtubule"/>
    <property type="evidence" value="ECO:0007669"/>
    <property type="project" value="InterPro"/>
</dbReference>
<proteinExistence type="predicted"/>
<dbReference type="PANTHER" id="PTHR21616:SF2">
    <property type="entry name" value="CENTROSOME AND SPINDLE POLE-ASSOCIATED PROTEIN 1"/>
    <property type="match status" value="1"/>
</dbReference>
<evidence type="ECO:0000313" key="5">
    <source>
        <dbReference type="Proteomes" id="UP000611227"/>
    </source>
</evidence>
<dbReference type="GO" id="GO:0032467">
    <property type="term" value="P:positive regulation of cytokinesis"/>
    <property type="evidence" value="ECO:0007669"/>
    <property type="project" value="InterPro"/>
</dbReference>
<feature type="non-terminal residue" evidence="4">
    <location>
        <position position="1"/>
    </location>
</feature>
<dbReference type="Proteomes" id="UP000611227">
    <property type="component" value="Unassembled WGS sequence"/>
</dbReference>
<gene>
    <name evidence="4" type="primary">Cspp1_0</name>
    <name evidence="4" type="ORF">RAMSUL_R01891</name>
</gene>
<feature type="compositionally biased region" description="Basic and acidic residues" evidence="2">
    <location>
        <begin position="746"/>
        <end position="768"/>
    </location>
</feature>
<keyword evidence="5" id="KW-1185">Reference proteome</keyword>
<evidence type="ECO:0000256" key="1">
    <source>
        <dbReference type="SAM" id="Coils"/>
    </source>
</evidence>
<sequence>MADELEQFIEEQKAKLAQDKAELEEDPPYMELRTKESEKLSETSKMLISMAKENIPPNSQHSYLLGDYGLSLPLQEEYEWKKHKLKEELRQDYKRYLSQEKLRLERNKEYNQYLRDKEEWNKRLRSLGRKSTEMYRNRNLTAVSRLQLAQAPKAEPSHAGAEPPKKDAVTSTESCEELQTKRWLEEERYHRLGDEAGLRGHLLSRRVEDYLDVPSGRCPGFASQSGIPIRKHHRLDEGYDFGRRFYRMDYGPELGEEVGPRLRCGSAYNRRSPHVSHADRYLLSDRTLLQRKKEKYRQELREQIAEQQRNRRREKELELLVAASGAQDPEKEPSRLKQFGLSATAPEDKVPPEKPQVAFQTPVPASSTSPVREDFPRGLGSTLGEAAASRCFPMPAPPPTPVLAASCRTAYNDASGAHDPLEHSLAHHGTGVMGVQPTADLDPPVGQAAAEQPVIGQRSTGDRQRSRGALPEGKPKPAKEATVFYQQELRQQIQEREERRRQERKEKEHLEAKLEAELRNNSPWGRGGGGAPLKDAQGNLIADLNMMHRRNEELYRNPEARLYQDKRPSVADPSLASPRPENTKAPTNEPAGFLSAKTSPFARGNIFGKSPSAQQLQQQESYRNFLQQQIEENRQRKEAERERLRLEEEKEEKRLAEERLRIQKAYEEEQEERRRKNEMEQLRIKEIIQWDEEKQKEARKRQLEKEKQEKEKQDEQLRQQLEKEKVAEEKMPRQPSPVIPALQSKALREERIPSAESHLSHHTEDPPHPRVPSPPIPAIRNQLCAFEGRPNVLSELSETWKQPRSEERQLHVAAEEEVPTTRRREKKPKDIFECARVRRQAAVRRPSAKEAQDPVNVQNIWDFNELKYKGRWNSETRMGLRQMYPDPPRDDQTLEIQQQALLREQQKRLTRMRRE</sequence>
<dbReference type="InterPro" id="IPR058191">
    <property type="entry name" value="CSPP1_C"/>
</dbReference>
<dbReference type="PANTHER" id="PTHR21616">
    <property type="entry name" value="CENTROSOME SPINDLE POLE ASSOCIATED PROTEIN"/>
    <property type="match status" value="1"/>
</dbReference>
<dbReference type="Pfam" id="PF24578">
    <property type="entry name" value="CSPP1_C"/>
    <property type="match status" value="1"/>
</dbReference>
<keyword evidence="1" id="KW-0175">Coiled coil</keyword>
<feature type="compositionally biased region" description="Basic and acidic residues" evidence="2">
    <location>
        <begin position="556"/>
        <end position="569"/>
    </location>
</feature>
<feature type="region of interest" description="Disordered" evidence="2">
    <location>
        <begin position="556"/>
        <end position="778"/>
    </location>
</feature>